<feature type="domain" description="GATA-type" evidence="8">
    <location>
        <begin position="66"/>
        <end position="105"/>
    </location>
</feature>
<dbReference type="GO" id="GO:0000122">
    <property type="term" value="P:negative regulation of transcription by RNA polymerase II"/>
    <property type="evidence" value="ECO:0007669"/>
    <property type="project" value="TreeGrafter"/>
</dbReference>
<dbReference type="SUPFAM" id="SSF57716">
    <property type="entry name" value="Glucocorticoid receptor-like (DNA-binding domain)"/>
    <property type="match status" value="2"/>
</dbReference>
<evidence type="ECO:0000256" key="6">
    <source>
        <dbReference type="PROSITE-ProRule" id="PRU00094"/>
    </source>
</evidence>
<feature type="compositionally biased region" description="Polar residues" evidence="7">
    <location>
        <begin position="26"/>
        <end position="57"/>
    </location>
</feature>
<keyword evidence="2" id="KW-0479">Metal-binding</keyword>
<comment type="caution">
    <text evidence="9">The sequence shown here is derived from an EMBL/GenBank/DDBJ whole genome shotgun (WGS) entry which is preliminary data.</text>
</comment>
<feature type="region of interest" description="Disordered" evidence="7">
    <location>
        <begin position="427"/>
        <end position="446"/>
    </location>
</feature>
<protein>
    <submittedName>
        <fullName evidence="9">Transcriptional regulator family: GATA type zinc finger</fullName>
    </submittedName>
</protein>
<dbReference type="InterPro" id="IPR013088">
    <property type="entry name" value="Znf_NHR/GATA"/>
</dbReference>
<accession>A0A8H7F047</accession>
<dbReference type="PANTHER" id="PTHR10071">
    <property type="entry name" value="TRANSCRIPTION FACTOR GATA FAMILY MEMBER"/>
    <property type="match status" value="1"/>
</dbReference>
<dbReference type="PRINTS" id="PR00619">
    <property type="entry name" value="GATAZNFINGER"/>
</dbReference>
<feature type="compositionally biased region" description="Polar residues" evidence="7">
    <location>
        <begin position="221"/>
        <end position="230"/>
    </location>
</feature>
<feature type="compositionally biased region" description="Basic and acidic residues" evidence="7">
    <location>
        <begin position="545"/>
        <end position="558"/>
    </location>
</feature>
<evidence type="ECO:0000313" key="9">
    <source>
        <dbReference type="EMBL" id="KAF7770740.1"/>
    </source>
</evidence>
<dbReference type="GO" id="GO:0005634">
    <property type="term" value="C:nucleus"/>
    <property type="evidence" value="ECO:0007669"/>
    <property type="project" value="UniProtKB-SubCell"/>
</dbReference>
<organism evidence="9 10">
    <name type="scientific">Agaricus bisporus var. burnettii</name>
    <dbReference type="NCBI Taxonomy" id="192524"/>
    <lineage>
        <taxon>Eukaryota</taxon>
        <taxon>Fungi</taxon>
        <taxon>Dikarya</taxon>
        <taxon>Basidiomycota</taxon>
        <taxon>Agaricomycotina</taxon>
        <taxon>Agaricomycetes</taxon>
        <taxon>Agaricomycetidae</taxon>
        <taxon>Agaricales</taxon>
        <taxon>Agaricineae</taxon>
        <taxon>Agaricaceae</taxon>
        <taxon>Agaricus</taxon>
    </lineage>
</organism>
<dbReference type="PROSITE" id="PS00344">
    <property type="entry name" value="GATA_ZN_FINGER_1"/>
    <property type="match status" value="2"/>
</dbReference>
<keyword evidence="5" id="KW-0539">Nucleus</keyword>
<feature type="compositionally biased region" description="Basic residues" evidence="7">
    <location>
        <begin position="325"/>
        <end position="334"/>
    </location>
</feature>
<dbReference type="InterPro" id="IPR039355">
    <property type="entry name" value="Transcription_factor_GATA"/>
</dbReference>
<gene>
    <name evidence="9" type="ORF">Agabi119p4_6714</name>
</gene>
<evidence type="ECO:0000259" key="8">
    <source>
        <dbReference type="PROSITE" id="PS50114"/>
    </source>
</evidence>
<dbReference type="Gene3D" id="3.30.50.10">
    <property type="entry name" value="Erythroid Transcription Factor GATA-1, subunit A"/>
    <property type="match status" value="2"/>
</dbReference>
<evidence type="ECO:0000256" key="4">
    <source>
        <dbReference type="ARBA" id="ARBA00022833"/>
    </source>
</evidence>
<dbReference type="Pfam" id="PF00320">
    <property type="entry name" value="GATA"/>
    <property type="match status" value="2"/>
</dbReference>
<evidence type="ECO:0000256" key="1">
    <source>
        <dbReference type="ARBA" id="ARBA00004123"/>
    </source>
</evidence>
<feature type="compositionally biased region" description="Pro residues" evidence="7">
    <location>
        <begin position="108"/>
        <end position="117"/>
    </location>
</feature>
<evidence type="ECO:0000313" key="10">
    <source>
        <dbReference type="Proteomes" id="UP000629468"/>
    </source>
</evidence>
<keyword evidence="4" id="KW-0862">Zinc</keyword>
<feature type="compositionally biased region" description="Pro residues" evidence="7">
    <location>
        <begin position="528"/>
        <end position="538"/>
    </location>
</feature>
<feature type="region of interest" description="Disordered" evidence="7">
    <location>
        <begin position="195"/>
        <end position="231"/>
    </location>
</feature>
<evidence type="ECO:0000256" key="5">
    <source>
        <dbReference type="ARBA" id="ARBA00023242"/>
    </source>
</evidence>
<proteinExistence type="predicted"/>
<evidence type="ECO:0000256" key="7">
    <source>
        <dbReference type="SAM" id="MobiDB-lite"/>
    </source>
</evidence>
<feature type="region of interest" description="Disordered" evidence="7">
    <location>
        <begin position="306"/>
        <end position="399"/>
    </location>
</feature>
<sequence>MSPVVLETPVINMPNASIGSMARIQQFPSAQSEQPSNPPSETRQANSEEANGTSNANVLAPGRSPCMNCGTTATPLWRRDADGNPVCNACGLYQKTRHTNRPVNLGRTPPPANPPTSPSLNATGVPPGPAATSTSTSPNAKGAKPVSPSNSNPSKMSGTCPGDGRCDGTGGTSACSGCPTYNNALAAGRVGVEAPAGTAEPPADTSAKAAPEAASPVVNEPDTSTTTSTAKRPRAAVSALCCANCGTSTTPLWRRDDVGNNICNACGLYFKLHGTHRPNSMKKTVIKRRKRVPAAAAEALVAVGRYAGGNGGNGEESDAEAQEPKRKRTRRTRASRAAEREDEDIPMEGDEEHVSASNRKRNGWDGRSVSPQNRAPSRSDYISRGPNAPGPFAPTGSPHSGFEIPSLAVLGNSAAAAALLNAQSSYMRSGSNAPSRTHSPLGHGATGYPLPPGAPFYPPDMGMINFSLAVGNLMSMGVPTLPELERHYIELGEQKRRMEELLERTDRVMAGLKRGIDEMRGGSAQQQAPPPMAPPAQPSAPQDAPAREPEAAREERASQPEAQSAPQPEAVAASSGPERARASVWPIVEETSRD</sequence>
<feature type="domain" description="GATA-type" evidence="8">
    <location>
        <begin position="236"/>
        <end position="289"/>
    </location>
</feature>
<dbReference type="EMBL" id="JABXXO010000009">
    <property type="protein sequence ID" value="KAF7770740.1"/>
    <property type="molecule type" value="Genomic_DNA"/>
</dbReference>
<dbReference type="GO" id="GO:0000978">
    <property type="term" value="F:RNA polymerase II cis-regulatory region sequence-specific DNA binding"/>
    <property type="evidence" value="ECO:0007669"/>
    <property type="project" value="TreeGrafter"/>
</dbReference>
<feature type="region of interest" description="Disordered" evidence="7">
    <location>
        <begin position="25"/>
        <end position="65"/>
    </location>
</feature>
<evidence type="ECO:0000256" key="3">
    <source>
        <dbReference type="ARBA" id="ARBA00022771"/>
    </source>
</evidence>
<dbReference type="Proteomes" id="UP000629468">
    <property type="component" value="Unassembled WGS sequence"/>
</dbReference>
<dbReference type="CDD" id="cd00202">
    <property type="entry name" value="ZnF_GATA"/>
    <property type="match status" value="2"/>
</dbReference>
<dbReference type="AlphaFoldDB" id="A0A8H7F047"/>
<keyword evidence="3 6" id="KW-0863">Zinc-finger</keyword>
<dbReference type="FunFam" id="3.30.50.10:FF:000007">
    <property type="entry name" value="Nitrogen regulatory AreA, N-terminal"/>
    <property type="match status" value="1"/>
</dbReference>
<feature type="compositionally biased region" description="Acidic residues" evidence="7">
    <location>
        <begin position="340"/>
        <end position="351"/>
    </location>
</feature>
<dbReference type="GO" id="GO:0045944">
    <property type="term" value="P:positive regulation of transcription by RNA polymerase II"/>
    <property type="evidence" value="ECO:0007669"/>
    <property type="project" value="TreeGrafter"/>
</dbReference>
<evidence type="ECO:0000256" key="2">
    <source>
        <dbReference type="ARBA" id="ARBA00022723"/>
    </source>
</evidence>
<reference evidence="9 10" key="1">
    <citation type="journal article" name="Sci. Rep.">
        <title>Telomere-to-telomere assembled and centromere annotated genomes of the two main subspecies of the button mushroom Agaricus bisporus reveal especially polymorphic chromosome ends.</title>
        <authorList>
            <person name="Sonnenberg A.S.M."/>
            <person name="Sedaghat-Telgerd N."/>
            <person name="Lavrijssen B."/>
            <person name="Ohm R.A."/>
            <person name="Hendrickx P.M."/>
            <person name="Scholtmeijer K."/>
            <person name="Baars J.J.P."/>
            <person name="van Peer A."/>
        </authorList>
    </citation>
    <scope>NUCLEOTIDE SEQUENCE [LARGE SCALE GENOMIC DNA]</scope>
    <source>
        <strain evidence="9 10">H119_p4</strain>
    </source>
</reference>
<feature type="compositionally biased region" description="Polar residues" evidence="7">
    <location>
        <begin position="427"/>
        <end position="438"/>
    </location>
</feature>
<feature type="region of interest" description="Disordered" evidence="7">
    <location>
        <begin position="520"/>
        <end position="594"/>
    </location>
</feature>
<dbReference type="InterPro" id="IPR000679">
    <property type="entry name" value="Znf_GATA"/>
</dbReference>
<dbReference type="GO" id="GO:0000981">
    <property type="term" value="F:DNA-binding transcription factor activity, RNA polymerase II-specific"/>
    <property type="evidence" value="ECO:0007669"/>
    <property type="project" value="TreeGrafter"/>
</dbReference>
<dbReference type="SMART" id="SM00401">
    <property type="entry name" value="ZnF_GATA"/>
    <property type="match status" value="2"/>
</dbReference>
<dbReference type="PROSITE" id="PS50114">
    <property type="entry name" value="GATA_ZN_FINGER_2"/>
    <property type="match status" value="2"/>
</dbReference>
<dbReference type="PANTHER" id="PTHR10071:SF281">
    <property type="entry name" value="BOX A-BINDING FACTOR-RELATED"/>
    <property type="match status" value="1"/>
</dbReference>
<feature type="region of interest" description="Disordered" evidence="7">
    <location>
        <begin position="100"/>
        <end position="160"/>
    </location>
</feature>
<name>A0A8H7F047_AGABI</name>
<dbReference type="GO" id="GO:0008270">
    <property type="term" value="F:zinc ion binding"/>
    <property type="evidence" value="ECO:0007669"/>
    <property type="project" value="UniProtKB-KW"/>
</dbReference>
<comment type="subcellular location">
    <subcellularLocation>
        <location evidence="1">Nucleus</location>
    </subcellularLocation>
</comment>